<dbReference type="EMBL" id="MPRJ01000080">
    <property type="protein sequence ID" value="OOZ35732.1"/>
    <property type="molecule type" value="Genomic_DNA"/>
</dbReference>
<feature type="binding site" evidence="9">
    <location>
        <position position="199"/>
    </location>
    <ligand>
        <name>[4Fe-4S] cluster</name>
        <dbReference type="ChEBI" id="CHEBI:49883"/>
        <label>1</label>
    </ligand>
</feature>
<dbReference type="InterPro" id="IPR013542">
    <property type="entry name" value="QueG_DUF1730"/>
</dbReference>
<evidence type="ECO:0000256" key="5">
    <source>
        <dbReference type="ARBA" id="ARBA00022785"/>
    </source>
</evidence>
<proteinExistence type="inferred from homology"/>
<feature type="binding site" evidence="9">
    <location>
        <position position="142"/>
    </location>
    <ligand>
        <name>cob(II)alamin</name>
        <dbReference type="ChEBI" id="CHEBI:16304"/>
    </ligand>
</feature>
<feature type="binding site" evidence="9">
    <location>
        <position position="206"/>
    </location>
    <ligand>
        <name>[4Fe-4S] cluster</name>
        <dbReference type="ChEBI" id="CHEBI:49883"/>
        <label>2</label>
    </ligand>
</feature>
<evidence type="ECO:0000256" key="7">
    <source>
        <dbReference type="ARBA" id="ARBA00023004"/>
    </source>
</evidence>
<feature type="binding site" evidence="9">
    <location>
        <position position="222"/>
    </location>
    <ligand>
        <name>[4Fe-4S] cluster</name>
        <dbReference type="ChEBI" id="CHEBI:49883"/>
        <label>2</label>
    </ligand>
</feature>
<comment type="cofactor">
    <cofactor evidence="9">
        <name>cob(II)alamin</name>
        <dbReference type="ChEBI" id="CHEBI:16304"/>
    </cofactor>
</comment>
<keyword evidence="9" id="KW-0170">Cobalt</keyword>
<feature type="domain" description="4Fe-4S ferredoxin-type" evidence="10">
    <location>
        <begin position="187"/>
        <end position="216"/>
    </location>
</feature>
<dbReference type="InterPro" id="IPR017896">
    <property type="entry name" value="4Fe4S_Fe-S-bd"/>
</dbReference>
<comment type="cofactor">
    <cofactor evidence="9">
        <name>[4Fe-4S] cluster</name>
        <dbReference type="ChEBI" id="CHEBI:49883"/>
    </cofactor>
    <text evidence="9">Binds 2 [4Fe-4S] clusters per monomer.</text>
</comment>
<reference evidence="11 12" key="1">
    <citation type="submission" date="2016-11" db="EMBL/GenBank/DDBJ databases">
        <title>Mixed transmission modes and dynamic genome evolution in an obligate animal-bacterial symbiosis.</title>
        <authorList>
            <person name="Russell S.L."/>
            <person name="Corbett-Detig R.B."/>
            <person name="Cavanaugh C.M."/>
        </authorList>
    </citation>
    <scope>NUCLEOTIDE SEQUENCE [LARGE SCALE GENOMIC DNA]</scope>
    <source>
        <strain evidence="11">Se-Cadez</strain>
    </source>
</reference>
<evidence type="ECO:0000313" key="12">
    <source>
        <dbReference type="Proteomes" id="UP000190896"/>
    </source>
</evidence>
<keyword evidence="3 9" id="KW-0819">tRNA processing</keyword>
<dbReference type="GO" id="GO:0052693">
    <property type="term" value="F:epoxyqueuosine reductase activity"/>
    <property type="evidence" value="ECO:0007669"/>
    <property type="project" value="UniProtKB-UniRule"/>
</dbReference>
<dbReference type="PROSITE" id="PS51379">
    <property type="entry name" value="4FE4S_FER_2"/>
    <property type="match status" value="1"/>
</dbReference>
<dbReference type="GO" id="GO:0046872">
    <property type="term" value="F:metal ion binding"/>
    <property type="evidence" value="ECO:0007669"/>
    <property type="project" value="UniProtKB-KW"/>
</dbReference>
<feature type="active site" description="Proton donor" evidence="9">
    <location>
        <position position="142"/>
    </location>
</feature>
<sequence length="360" mass="40395">MNRQPTDDDFSKLAGDIKRWGAELGFQQVGICDTDLTVAEARFNEWADQGCHGEMAYMVSHGSKRSRPEELVPGTLRIISVRMDYLPGDDNPTGILNDSSLGYISRYALGRDYHKLMRNRLQKLAKRMEQEVGEFGYRVFVDSAPVLEKSLAEKAGLGWAGKHTNLVNRHAGGWFFLGELYTDLPLPSDEAESNHCGRCQACIDVCPTRAIVAPYQVDARRCISYLTIELHGTIPLEFRPLIGNRVYGCDDCLLACPWNRFAKSTGEQDFLPRHGLNSSQLVDLFAWSEEDFLERMEGSAIRRLGHERWLRNIAVALGNAETTSLVVDALKARSSHPSELVREHVNWALIRHTTSGDIAS</sequence>
<keyword evidence="12" id="KW-1185">Reference proteome</keyword>
<accession>A0A1T2KSC5</accession>
<name>A0A1T2KSC5_9GAMM</name>
<keyword evidence="2 9" id="KW-0963">Cytoplasm</keyword>
<dbReference type="InterPro" id="IPR004453">
    <property type="entry name" value="QueG"/>
</dbReference>
<dbReference type="PANTHER" id="PTHR30002">
    <property type="entry name" value="EPOXYQUEUOSINE REDUCTASE"/>
    <property type="match status" value="1"/>
</dbReference>
<dbReference type="PANTHER" id="PTHR30002:SF4">
    <property type="entry name" value="EPOXYQUEUOSINE REDUCTASE"/>
    <property type="match status" value="1"/>
</dbReference>
<keyword evidence="6 9" id="KW-0560">Oxidoreductase</keyword>
<gene>
    <name evidence="9" type="primary">queG</name>
    <name evidence="11" type="ORF">BOW51_10555</name>
</gene>
<comment type="similarity">
    <text evidence="9">Belongs to the QueG family.</text>
</comment>
<keyword evidence="7 9" id="KW-0408">Iron</keyword>
<comment type="caution">
    <text evidence="9">Lacks conserved residue(s) required for the propagation of feature annotation.</text>
</comment>
<evidence type="ECO:0000256" key="6">
    <source>
        <dbReference type="ARBA" id="ARBA00023002"/>
    </source>
</evidence>
<comment type="function">
    <text evidence="9">Catalyzes the conversion of epoxyqueuosine (oQ) to queuosine (Q), which is a hypermodified base found in the wobble positions of tRNA(Asp), tRNA(Asn), tRNA(His) and tRNA(Tyr).</text>
</comment>
<feature type="binding site" evidence="9">
    <location>
        <position position="202"/>
    </location>
    <ligand>
        <name>[4Fe-4S] cluster</name>
        <dbReference type="ChEBI" id="CHEBI:49883"/>
        <label>1</label>
    </ligand>
</feature>
<evidence type="ECO:0000313" key="11">
    <source>
        <dbReference type="EMBL" id="OOZ35732.1"/>
    </source>
</evidence>
<comment type="catalytic activity">
    <reaction evidence="9">
        <text>epoxyqueuosine(34) in tRNA + AH2 = queuosine(34) in tRNA + A + H2O</text>
        <dbReference type="Rhea" id="RHEA:32159"/>
        <dbReference type="Rhea" id="RHEA-COMP:18571"/>
        <dbReference type="Rhea" id="RHEA-COMP:18582"/>
        <dbReference type="ChEBI" id="CHEBI:13193"/>
        <dbReference type="ChEBI" id="CHEBI:15377"/>
        <dbReference type="ChEBI" id="CHEBI:17499"/>
        <dbReference type="ChEBI" id="CHEBI:194431"/>
        <dbReference type="ChEBI" id="CHEBI:194443"/>
        <dbReference type="EC" id="1.17.99.6"/>
    </reaction>
</comment>
<dbReference type="UniPathway" id="UPA00392"/>
<dbReference type="NCBIfam" id="TIGR00276">
    <property type="entry name" value="tRNA epoxyqueuosine(34) reductase QueG"/>
    <property type="match status" value="1"/>
</dbReference>
<feature type="binding site" evidence="9">
    <location>
        <position position="252"/>
    </location>
    <ligand>
        <name>[4Fe-4S] cluster</name>
        <dbReference type="ChEBI" id="CHEBI:49883"/>
        <label>2</label>
    </ligand>
</feature>
<feature type="binding site" evidence="9">
    <location>
        <position position="224"/>
    </location>
    <ligand>
        <name>cob(II)alamin</name>
        <dbReference type="ChEBI" id="CHEBI:16304"/>
    </ligand>
</feature>
<feature type="binding site" evidence="9">
    <location>
        <begin position="249"/>
        <end position="250"/>
    </location>
    <ligand>
        <name>cob(II)alamin</name>
        <dbReference type="ChEBI" id="CHEBI:16304"/>
    </ligand>
</feature>
<feature type="binding site" evidence="9">
    <location>
        <position position="65"/>
    </location>
    <ligand>
        <name>cob(II)alamin</name>
        <dbReference type="ChEBI" id="CHEBI:16304"/>
    </ligand>
</feature>
<dbReference type="Pfam" id="PF13484">
    <property type="entry name" value="Fer4_16"/>
    <property type="match status" value="1"/>
</dbReference>
<evidence type="ECO:0000256" key="3">
    <source>
        <dbReference type="ARBA" id="ARBA00022694"/>
    </source>
</evidence>
<evidence type="ECO:0000256" key="4">
    <source>
        <dbReference type="ARBA" id="ARBA00022723"/>
    </source>
</evidence>
<keyword evidence="9" id="KW-0846">Cobalamin</keyword>
<evidence type="ECO:0000256" key="2">
    <source>
        <dbReference type="ARBA" id="ARBA00022490"/>
    </source>
</evidence>
<keyword evidence="1 9" id="KW-0004">4Fe-4S</keyword>
<dbReference type="GO" id="GO:0005737">
    <property type="term" value="C:cytoplasm"/>
    <property type="evidence" value="ECO:0007669"/>
    <property type="project" value="UniProtKB-SubCell"/>
</dbReference>
<comment type="pathway">
    <text evidence="9">tRNA modification; tRNA-queuosine biosynthesis.</text>
</comment>
<evidence type="ECO:0000256" key="9">
    <source>
        <dbReference type="HAMAP-Rule" id="MF_00916"/>
    </source>
</evidence>
<dbReference type="Pfam" id="PF08331">
    <property type="entry name" value="QueG_DUF1730"/>
    <property type="match status" value="1"/>
</dbReference>
<keyword evidence="5 9" id="KW-0671">Queuosine biosynthesis</keyword>
<evidence type="ECO:0000259" key="10">
    <source>
        <dbReference type="PROSITE" id="PS51379"/>
    </source>
</evidence>
<feature type="binding site" evidence="9">
    <location>
        <position position="196"/>
    </location>
    <ligand>
        <name>[4Fe-4S] cluster</name>
        <dbReference type="ChEBI" id="CHEBI:49883"/>
        <label>1</label>
    </ligand>
</feature>
<keyword evidence="8 9" id="KW-0411">Iron-sulfur</keyword>
<dbReference type="Proteomes" id="UP000190896">
    <property type="component" value="Unassembled WGS sequence"/>
</dbReference>
<organism evidence="11 12">
    <name type="scientific">Solemya velesiana gill symbiont</name>
    <dbReference type="NCBI Taxonomy" id="1918948"/>
    <lineage>
        <taxon>Bacteria</taxon>
        <taxon>Pseudomonadati</taxon>
        <taxon>Pseudomonadota</taxon>
        <taxon>Gammaproteobacteria</taxon>
        <taxon>sulfur-oxidizing symbionts</taxon>
    </lineage>
</organism>
<dbReference type="InterPro" id="IPR017900">
    <property type="entry name" value="4Fe4S_Fe_S_CS"/>
</dbReference>
<feature type="binding site" evidence="9">
    <location>
        <position position="256"/>
    </location>
    <ligand>
        <name>[4Fe-4S] cluster</name>
        <dbReference type="ChEBI" id="CHEBI:49883"/>
        <label>1</label>
    </ligand>
</feature>
<dbReference type="HAMAP" id="MF_00916">
    <property type="entry name" value="QueG"/>
    <property type="match status" value="1"/>
</dbReference>
<dbReference type="OrthoDB" id="9784571at2"/>
<comment type="caution">
    <text evidence="11">The sequence shown here is derived from an EMBL/GenBank/DDBJ whole genome shotgun (WGS) entry which is preliminary data.</text>
</comment>
<dbReference type="GO" id="GO:0031419">
    <property type="term" value="F:cobalamin binding"/>
    <property type="evidence" value="ECO:0007669"/>
    <property type="project" value="UniProtKB-KW"/>
</dbReference>
<comment type="subunit">
    <text evidence="9">Monomer.</text>
</comment>
<dbReference type="GO" id="GO:0008616">
    <property type="term" value="P:tRNA queuosine(34) biosynthetic process"/>
    <property type="evidence" value="ECO:0007669"/>
    <property type="project" value="UniProtKB-UniRule"/>
</dbReference>
<protein>
    <recommendedName>
        <fullName evidence="9">Epoxyqueuosine reductase</fullName>
        <ecNumber evidence="9">1.17.99.6</ecNumber>
    </recommendedName>
    <alternativeName>
        <fullName evidence="9">Queuosine biosynthesis protein QueG</fullName>
    </alternativeName>
</protein>
<feature type="binding site" evidence="9">
    <location>
        <position position="166"/>
    </location>
    <ligand>
        <name>cob(II)alamin</name>
        <dbReference type="ChEBI" id="CHEBI:16304"/>
    </ligand>
</feature>
<evidence type="ECO:0000256" key="8">
    <source>
        <dbReference type="ARBA" id="ARBA00023014"/>
    </source>
</evidence>
<feature type="binding site" evidence="9">
    <location>
        <position position="249"/>
    </location>
    <ligand>
        <name>[4Fe-4S] cluster</name>
        <dbReference type="ChEBI" id="CHEBI:49883"/>
        <label>2</label>
    </ligand>
</feature>
<dbReference type="GO" id="GO:0051539">
    <property type="term" value="F:4 iron, 4 sulfur cluster binding"/>
    <property type="evidence" value="ECO:0007669"/>
    <property type="project" value="UniProtKB-KW"/>
</dbReference>
<dbReference type="RefSeq" id="WP_078487974.1">
    <property type="nucleotide sequence ID" value="NZ_MPRJ01000080.1"/>
</dbReference>
<dbReference type="SUPFAM" id="SSF46548">
    <property type="entry name" value="alpha-helical ferredoxin"/>
    <property type="match status" value="1"/>
</dbReference>
<evidence type="ECO:0000256" key="1">
    <source>
        <dbReference type="ARBA" id="ARBA00022485"/>
    </source>
</evidence>
<dbReference type="PROSITE" id="PS00198">
    <property type="entry name" value="4FE4S_FER_1"/>
    <property type="match status" value="1"/>
</dbReference>
<dbReference type="Gene3D" id="3.30.70.20">
    <property type="match status" value="1"/>
</dbReference>
<dbReference type="EC" id="1.17.99.6" evidence="9"/>
<feature type="binding site" evidence="9">
    <location>
        <position position="177"/>
    </location>
    <ligand>
        <name>cob(II)alamin</name>
        <dbReference type="ChEBI" id="CHEBI:16304"/>
    </ligand>
</feature>
<dbReference type="FunFam" id="3.30.70.20:FF:000017">
    <property type="entry name" value="Epoxyqueuosine reductase"/>
    <property type="match status" value="1"/>
</dbReference>
<keyword evidence="4 9" id="KW-0479">Metal-binding</keyword>
<dbReference type="AlphaFoldDB" id="A0A1T2KSC5"/>
<comment type="subcellular location">
    <subcellularLocation>
        <location evidence="9">Cytoplasm</location>
    </subcellularLocation>
</comment>